<protein>
    <submittedName>
        <fullName evidence="2">Uncharacterized protein</fullName>
    </submittedName>
</protein>
<evidence type="ECO:0000313" key="2">
    <source>
        <dbReference type="EMBL" id="REK73033.1"/>
    </source>
</evidence>
<evidence type="ECO:0000256" key="1">
    <source>
        <dbReference type="SAM" id="MobiDB-lite"/>
    </source>
</evidence>
<reference evidence="2 3" key="1">
    <citation type="submission" date="2018-08" db="EMBL/GenBank/DDBJ databases">
        <title>Aeromicrobium sp. M2KJ-4, whole genome shotgun sequence.</title>
        <authorList>
            <person name="Tuo L."/>
        </authorList>
    </citation>
    <scope>NUCLEOTIDE SEQUENCE [LARGE SCALE GENOMIC DNA]</scope>
    <source>
        <strain evidence="2 3">M2KJ-4</strain>
    </source>
</reference>
<dbReference type="OrthoDB" id="3746741at2"/>
<evidence type="ECO:0000313" key="3">
    <source>
        <dbReference type="Proteomes" id="UP000265581"/>
    </source>
</evidence>
<organism evidence="2 3">
    <name type="scientific">Aeromicrobium endophyticum</name>
    <dbReference type="NCBI Taxonomy" id="2292704"/>
    <lineage>
        <taxon>Bacteria</taxon>
        <taxon>Bacillati</taxon>
        <taxon>Actinomycetota</taxon>
        <taxon>Actinomycetes</taxon>
        <taxon>Propionibacteriales</taxon>
        <taxon>Nocardioidaceae</taxon>
        <taxon>Aeromicrobium</taxon>
    </lineage>
</organism>
<feature type="compositionally biased region" description="Basic and acidic residues" evidence="1">
    <location>
        <begin position="14"/>
        <end position="25"/>
    </location>
</feature>
<gene>
    <name evidence="2" type="ORF">DX116_05450</name>
</gene>
<dbReference type="Proteomes" id="UP000265581">
    <property type="component" value="Unassembled WGS sequence"/>
</dbReference>
<dbReference type="RefSeq" id="WP_119703147.1">
    <property type="nucleotide sequence ID" value="NZ_JBHSOI010000001.1"/>
</dbReference>
<keyword evidence="3" id="KW-1185">Reference proteome</keyword>
<name>A0A371PAQ8_9ACTN</name>
<dbReference type="EMBL" id="QUBR01000001">
    <property type="protein sequence ID" value="REK73033.1"/>
    <property type="molecule type" value="Genomic_DNA"/>
</dbReference>
<proteinExistence type="predicted"/>
<dbReference type="AlphaFoldDB" id="A0A371PAQ8"/>
<feature type="region of interest" description="Disordered" evidence="1">
    <location>
        <begin position="7"/>
        <end position="38"/>
    </location>
</feature>
<sequence>MITVMWKTASGESGETRLSGDDKWTFGRTGGAEAPTVGVDNPLVSRTALVIRDSGPGPVVFRGQRDNGAKVALVSVIGSVTWLGEGTAGNLTAEENRVELSLDDEVLITIDVDFDHRGTVVERQQAE</sequence>
<comment type="caution">
    <text evidence="2">The sequence shown here is derived from an EMBL/GenBank/DDBJ whole genome shotgun (WGS) entry which is preliminary data.</text>
</comment>
<accession>A0A371PAQ8</accession>